<dbReference type="OrthoDB" id="1069091at2"/>
<protein>
    <recommendedName>
        <fullName evidence="5">Thioredoxin domain-containing protein</fullName>
    </recommendedName>
</protein>
<dbReference type="PROSITE" id="PS00194">
    <property type="entry name" value="THIOREDOXIN_1"/>
    <property type="match status" value="1"/>
</dbReference>
<keyword evidence="3" id="KW-1015">Disulfide bond</keyword>
<dbReference type="InterPro" id="IPR036249">
    <property type="entry name" value="Thioredoxin-like_sf"/>
</dbReference>
<dbReference type="CDD" id="cd02966">
    <property type="entry name" value="TlpA_like_family"/>
    <property type="match status" value="1"/>
</dbReference>
<dbReference type="EMBL" id="LQNU01000035">
    <property type="protein sequence ID" value="KZE83758.1"/>
    <property type="molecule type" value="Genomic_DNA"/>
</dbReference>
<dbReference type="SUPFAM" id="SSF52833">
    <property type="entry name" value="Thioredoxin-like"/>
    <property type="match status" value="1"/>
</dbReference>
<dbReference type="PROSITE" id="PS51257">
    <property type="entry name" value="PROKAR_LIPOPROTEIN"/>
    <property type="match status" value="1"/>
</dbReference>
<comment type="subcellular location">
    <subcellularLocation>
        <location evidence="1">Cell envelope</location>
    </subcellularLocation>
</comment>
<dbReference type="Pfam" id="PF14289">
    <property type="entry name" value="DUF4369"/>
    <property type="match status" value="1"/>
</dbReference>
<name>A0A164AFG9_9FLAO</name>
<dbReference type="GO" id="GO:0016491">
    <property type="term" value="F:oxidoreductase activity"/>
    <property type="evidence" value="ECO:0007669"/>
    <property type="project" value="InterPro"/>
</dbReference>
<comment type="caution">
    <text evidence="6">The sequence shown here is derived from an EMBL/GenBank/DDBJ whole genome shotgun (WGS) entry which is preliminary data.</text>
</comment>
<dbReference type="InterPro" id="IPR013740">
    <property type="entry name" value="Redoxin"/>
</dbReference>
<keyword evidence="4" id="KW-0676">Redox-active center</keyword>
<dbReference type="RefSeq" id="WP_038986570.1">
    <property type="nucleotide sequence ID" value="NZ_JACAJO010000008.1"/>
</dbReference>
<gene>
    <name evidence="6" type="ORF">AV926_03590</name>
</gene>
<dbReference type="InterPro" id="IPR017937">
    <property type="entry name" value="Thioredoxin_CS"/>
</dbReference>
<organism evidence="6 7">
    <name type="scientific">Myroides marinus</name>
    <dbReference type="NCBI Taxonomy" id="703342"/>
    <lineage>
        <taxon>Bacteria</taxon>
        <taxon>Pseudomonadati</taxon>
        <taxon>Bacteroidota</taxon>
        <taxon>Flavobacteriia</taxon>
        <taxon>Flavobacteriales</taxon>
        <taxon>Flavobacteriaceae</taxon>
        <taxon>Myroides</taxon>
    </lineage>
</organism>
<dbReference type="InterPro" id="IPR050553">
    <property type="entry name" value="Thioredoxin_ResA/DsbE_sf"/>
</dbReference>
<dbReference type="Gene3D" id="3.40.30.10">
    <property type="entry name" value="Glutaredoxin"/>
    <property type="match status" value="1"/>
</dbReference>
<accession>A0A164AFG9</accession>
<dbReference type="PROSITE" id="PS51352">
    <property type="entry name" value="THIOREDOXIN_2"/>
    <property type="match status" value="1"/>
</dbReference>
<evidence type="ECO:0000256" key="4">
    <source>
        <dbReference type="ARBA" id="ARBA00023284"/>
    </source>
</evidence>
<evidence type="ECO:0000256" key="1">
    <source>
        <dbReference type="ARBA" id="ARBA00004196"/>
    </source>
</evidence>
<evidence type="ECO:0000256" key="2">
    <source>
        <dbReference type="ARBA" id="ARBA00022748"/>
    </source>
</evidence>
<evidence type="ECO:0000259" key="5">
    <source>
        <dbReference type="PROSITE" id="PS51352"/>
    </source>
</evidence>
<dbReference type="Pfam" id="PF08534">
    <property type="entry name" value="Redoxin"/>
    <property type="match status" value="1"/>
</dbReference>
<dbReference type="Proteomes" id="UP000076630">
    <property type="component" value="Unassembled WGS sequence"/>
</dbReference>
<reference evidence="6 7" key="1">
    <citation type="submission" date="2016-01" db="EMBL/GenBank/DDBJ databases">
        <title>Whole genome sequencing of Myroides marinus L41.</title>
        <authorList>
            <person name="Hong K.W."/>
        </authorList>
    </citation>
    <scope>NUCLEOTIDE SEQUENCE [LARGE SCALE GENOMIC DNA]</scope>
    <source>
        <strain evidence="6 7">L41</strain>
    </source>
</reference>
<dbReference type="InterPro" id="IPR013766">
    <property type="entry name" value="Thioredoxin_domain"/>
</dbReference>
<feature type="domain" description="Thioredoxin" evidence="5">
    <location>
        <begin position="248"/>
        <end position="389"/>
    </location>
</feature>
<keyword evidence="2" id="KW-0201">Cytochrome c-type biogenesis</keyword>
<proteinExistence type="predicted"/>
<dbReference type="GO" id="GO:0030313">
    <property type="term" value="C:cell envelope"/>
    <property type="evidence" value="ECO:0007669"/>
    <property type="project" value="UniProtKB-SubCell"/>
</dbReference>
<dbReference type="InterPro" id="IPR025380">
    <property type="entry name" value="DUF4369"/>
</dbReference>
<keyword evidence="7" id="KW-1185">Reference proteome</keyword>
<dbReference type="PANTHER" id="PTHR42852:SF6">
    <property type="entry name" value="THIOL:DISULFIDE INTERCHANGE PROTEIN DSBE"/>
    <property type="match status" value="1"/>
</dbReference>
<evidence type="ECO:0000256" key="3">
    <source>
        <dbReference type="ARBA" id="ARBA00023157"/>
    </source>
</evidence>
<evidence type="ECO:0000313" key="6">
    <source>
        <dbReference type="EMBL" id="KZE83758.1"/>
    </source>
</evidence>
<evidence type="ECO:0000313" key="7">
    <source>
        <dbReference type="Proteomes" id="UP000076630"/>
    </source>
</evidence>
<dbReference type="PANTHER" id="PTHR42852">
    <property type="entry name" value="THIOL:DISULFIDE INTERCHANGE PROTEIN DSBE"/>
    <property type="match status" value="1"/>
</dbReference>
<sequence length="389" mass="43187">MKKLGVFLIAALVFVSCQKKNVIEVTAKNFPDNTEVEILSVEVGKDMPTTVAKGTIVGGKLSLEHTFTELDEAFLSIKGSDSEDFSAFFLAEPGTITISIDKETPEKPVVGGTENNIKLQKFQDEMNPFAEKLMNFSNEKGMQMMMLAQTGQTESEEFKKLESEYQELLVAPKGILEKYAKENQGNAFGLFLLKQMIPSGEKSPAEYKADFDKYSKELKDSKIGKKIAEYLNVLTGEDSHDHAETKGLSIGDKLPEFKASTPDGKEVTLTSFLQGKKLVLVDVWAAWCGPCRQENPNVVKAYNAFNAKGFDIIGYSIDKDEAAWKKAIEMDKLTWTQVSNLKFWEDPIIPAYGIEGIPANYLVDGNGTIIDMNLRGEDLSKKIEEVLAK</sequence>
<dbReference type="AlphaFoldDB" id="A0A164AFG9"/>
<dbReference type="GO" id="GO:0017004">
    <property type="term" value="P:cytochrome complex assembly"/>
    <property type="evidence" value="ECO:0007669"/>
    <property type="project" value="UniProtKB-KW"/>
</dbReference>